<comment type="catalytic activity">
    <reaction evidence="1">
        <text>Random endo-hydrolysis of N-acetyl-beta-D-glucosaminide (1-&gt;4)-beta-linkages in chitin and chitodextrins.</text>
        <dbReference type="EC" id="3.2.1.14"/>
    </reaction>
</comment>
<evidence type="ECO:0000256" key="3">
    <source>
        <dbReference type="ARBA" id="ARBA00012729"/>
    </source>
</evidence>
<evidence type="ECO:0000256" key="9">
    <source>
        <dbReference type="RuleBase" id="RU000489"/>
    </source>
</evidence>
<organism evidence="11 12">
    <name type="scientific">Oidiodendron maius (strain Zn)</name>
    <dbReference type="NCBI Taxonomy" id="913774"/>
    <lineage>
        <taxon>Eukaryota</taxon>
        <taxon>Fungi</taxon>
        <taxon>Dikarya</taxon>
        <taxon>Ascomycota</taxon>
        <taxon>Pezizomycotina</taxon>
        <taxon>Leotiomycetes</taxon>
        <taxon>Leotiomycetes incertae sedis</taxon>
        <taxon>Myxotrichaceae</taxon>
        <taxon>Oidiodendron</taxon>
    </lineage>
</organism>
<dbReference type="GO" id="GO:0005576">
    <property type="term" value="C:extracellular region"/>
    <property type="evidence" value="ECO:0007669"/>
    <property type="project" value="TreeGrafter"/>
</dbReference>
<reference evidence="12" key="2">
    <citation type="submission" date="2015-01" db="EMBL/GenBank/DDBJ databases">
        <title>Evolutionary Origins and Diversification of the Mycorrhizal Mutualists.</title>
        <authorList>
            <consortium name="DOE Joint Genome Institute"/>
            <consortium name="Mycorrhizal Genomics Consortium"/>
            <person name="Kohler A."/>
            <person name="Kuo A."/>
            <person name="Nagy L.G."/>
            <person name="Floudas D."/>
            <person name="Copeland A."/>
            <person name="Barry K.W."/>
            <person name="Cichocki N."/>
            <person name="Veneault-Fourrey C."/>
            <person name="LaButti K."/>
            <person name="Lindquist E.A."/>
            <person name="Lipzen A."/>
            <person name="Lundell T."/>
            <person name="Morin E."/>
            <person name="Murat C."/>
            <person name="Riley R."/>
            <person name="Ohm R."/>
            <person name="Sun H."/>
            <person name="Tunlid A."/>
            <person name="Henrissat B."/>
            <person name="Grigoriev I.V."/>
            <person name="Hibbett D.S."/>
            <person name="Martin F."/>
        </authorList>
    </citation>
    <scope>NUCLEOTIDE SEQUENCE [LARGE SCALE GENOMIC DNA]</scope>
    <source>
        <strain evidence="12">Zn</strain>
    </source>
</reference>
<dbReference type="InterPro" id="IPR011583">
    <property type="entry name" value="Chitinase_II/V-like_cat"/>
</dbReference>
<dbReference type="HOGENOM" id="CLU_002833_1_0_1"/>
<reference evidence="11 12" key="1">
    <citation type="submission" date="2014-04" db="EMBL/GenBank/DDBJ databases">
        <authorList>
            <consortium name="DOE Joint Genome Institute"/>
            <person name="Kuo A."/>
            <person name="Martino E."/>
            <person name="Perotto S."/>
            <person name="Kohler A."/>
            <person name="Nagy L.G."/>
            <person name="Floudas D."/>
            <person name="Copeland A."/>
            <person name="Barry K.W."/>
            <person name="Cichocki N."/>
            <person name="Veneault-Fourrey C."/>
            <person name="LaButti K."/>
            <person name="Lindquist E.A."/>
            <person name="Lipzen A."/>
            <person name="Lundell T."/>
            <person name="Morin E."/>
            <person name="Murat C."/>
            <person name="Sun H."/>
            <person name="Tunlid A."/>
            <person name="Henrissat B."/>
            <person name="Grigoriev I.V."/>
            <person name="Hibbett D.S."/>
            <person name="Martin F."/>
            <person name="Nordberg H.P."/>
            <person name="Cantor M.N."/>
            <person name="Hua S.X."/>
        </authorList>
    </citation>
    <scope>NUCLEOTIDE SEQUENCE [LARGE SCALE GENOMIC DNA]</scope>
    <source>
        <strain evidence="11 12">Zn</strain>
    </source>
</reference>
<keyword evidence="5" id="KW-0146">Chitin degradation</keyword>
<evidence type="ECO:0000256" key="2">
    <source>
        <dbReference type="ARBA" id="ARBA00008682"/>
    </source>
</evidence>
<dbReference type="InterPro" id="IPR017853">
    <property type="entry name" value="GH"/>
</dbReference>
<evidence type="ECO:0000256" key="4">
    <source>
        <dbReference type="ARBA" id="ARBA00022801"/>
    </source>
</evidence>
<dbReference type="SMART" id="SM00636">
    <property type="entry name" value="Glyco_18"/>
    <property type="match status" value="1"/>
</dbReference>
<evidence type="ECO:0000256" key="8">
    <source>
        <dbReference type="ARBA" id="ARBA00023326"/>
    </source>
</evidence>
<dbReference type="Gene3D" id="3.20.20.80">
    <property type="entry name" value="Glycosidases"/>
    <property type="match status" value="1"/>
</dbReference>
<dbReference type="STRING" id="913774.A0A0C3GVP9"/>
<keyword evidence="6" id="KW-0119">Carbohydrate metabolism</keyword>
<dbReference type="PROSITE" id="PS51910">
    <property type="entry name" value="GH18_2"/>
    <property type="match status" value="1"/>
</dbReference>
<accession>A0A0C3GVP9</accession>
<evidence type="ECO:0000256" key="1">
    <source>
        <dbReference type="ARBA" id="ARBA00000822"/>
    </source>
</evidence>
<dbReference type="CDD" id="cd06548">
    <property type="entry name" value="GH18_chitinase"/>
    <property type="match status" value="1"/>
</dbReference>
<dbReference type="InterPro" id="IPR050314">
    <property type="entry name" value="Glycosyl_Hydrlase_18"/>
</dbReference>
<dbReference type="EC" id="3.2.1.14" evidence="3"/>
<comment type="similarity">
    <text evidence="2">Belongs to the glycosyl hydrolase 18 family. Chitinase class V subfamily.</text>
</comment>
<dbReference type="EMBL" id="KN832887">
    <property type="protein sequence ID" value="KIM95369.1"/>
    <property type="molecule type" value="Genomic_DNA"/>
</dbReference>
<proteinExistence type="inferred from homology"/>
<evidence type="ECO:0000259" key="10">
    <source>
        <dbReference type="PROSITE" id="PS51910"/>
    </source>
</evidence>
<sequence length="410" mass="45593">MHHRDSSERSSRGLKSLGYFGNWDIYAADYFVTDIPAENLTHLVYAFANVNATTGNVFLSDTWADLQYPYSGDNTSAPGNNVYGNIKQLYLLKKKNRTLKTLLSIGGWSYSPNFPPMLASDEYRQNFVDSAIELVADLGFDGIDIDYEYVTGQDQAEQMVDLLRRLRSGLDNLANSIKASSPFLISYCSPAGKTHYSQLDFAGMTPYLDYYNFMAVDYMGPSFSNYSGFLANLYPDATNLRATDFNTNSGILDYIWNHIPPKMILIENPLYGRSFNGTDGMGDKFSNAGTLGSLGQAGILYYKDLPLPGFDATVVNVPRIGGSYSYDAQNRYLVSHDTPEIARVKADYVRLMGLGGTAWYELSMDRNDTLSLISNTVSHLGGTQALEKTLNNLNYPTSTYTNLRSGFPDE</sequence>
<dbReference type="PROSITE" id="PS01095">
    <property type="entry name" value="GH18_1"/>
    <property type="match status" value="1"/>
</dbReference>
<dbReference type="OrthoDB" id="76388at2759"/>
<dbReference type="Proteomes" id="UP000054321">
    <property type="component" value="Unassembled WGS sequence"/>
</dbReference>
<dbReference type="SUPFAM" id="SSF51445">
    <property type="entry name" value="(Trans)glycosidases"/>
    <property type="match status" value="1"/>
</dbReference>
<keyword evidence="8" id="KW-0624">Polysaccharide degradation</keyword>
<dbReference type="SUPFAM" id="SSF54556">
    <property type="entry name" value="Chitinase insertion domain"/>
    <property type="match status" value="1"/>
</dbReference>
<dbReference type="Gene3D" id="3.10.50.10">
    <property type="match status" value="1"/>
</dbReference>
<dbReference type="InterPro" id="IPR001579">
    <property type="entry name" value="Glyco_hydro_18_chit_AS"/>
</dbReference>
<dbReference type="GO" id="GO:0006032">
    <property type="term" value="P:chitin catabolic process"/>
    <property type="evidence" value="ECO:0007669"/>
    <property type="project" value="UniProtKB-KW"/>
</dbReference>
<dbReference type="FunCoup" id="A0A0C3GVP9">
    <property type="interactions" value="620"/>
</dbReference>
<evidence type="ECO:0000256" key="5">
    <source>
        <dbReference type="ARBA" id="ARBA00023024"/>
    </source>
</evidence>
<evidence type="ECO:0000313" key="12">
    <source>
        <dbReference type="Proteomes" id="UP000054321"/>
    </source>
</evidence>
<keyword evidence="12" id="KW-1185">Reference proteome</keyword>
<evidence type="ECO:0000256" key="7">
    <source>
        <dbReference type="ARBA" id="ARBA00023295"/>
    </source>
</evidence>
<dbReference type="GO" id="GO:0008843">
    <property type="term" value="F:endochitinase activity"/>
    <property type="evidence" value="ECO:0007669"/>
    <property type="project" value="UniProtKB-EC"/>
</dbReference>
<dbReference type="InParanoid" id="A0A0C3GVP9"/>
<dbReference type="GO" id="GO:0000272">
    <property type="term" value="P:polysaccharide catabolic process"/>
    <property type="evidence" value="ECO:0007669"/>
    <property type="project" value="UniProtKB-KW"/>
</dbReference>
<dbReference type="InterPro" id="IPR029070">
    <property type="entry name" value="Chitinase_insertion_sf"/>
</dbReference>
<dbReference type="PANTHER" id="PTHR11177">
    <property type="entry name" value="CHITINASE"/>
    <property type="match status" value="1"/>
</dbReference>
<dbReference type="PANTHER" id="PTHR11177:SF317">
    <property type="entry name" value="CHITINASE 12-RELATED"/>
    <property type="match status" value="1"/>
</dbReference>
<evidence type="ECO:0000313" key="11">
    <source>
        <dbReference type="EMBL" id="KIM95369.1"/>
    </source>
</evidence>
<keyword evidence="4 9" id="KW-0378">Hydrolase</keyword>
<keyword evidence="7 9" id="KW-0326">Glycosidase</keyword>
<dbReference type="AlphaFoldDB" id="A0A0C3GVP9"/>
<dbReference type="GO" id="GO:0008061">
    <property type="term" value="F:chitin binding"/>
    <property type="evidence" value="ECO:0007669"/>
    <property type="project" value="InterPro"/>
</dbReference>
<protein>
    <recommendedName>
        <fullName evidence="3">chitinase</fullName>
        <ecNumber evidence="3">3.2.1.14</ecNumber>
    </recommendedName>
</protein>
<evidence type="ECO:0000256" key="6">
    <source>
        <dbReference type="ARBA" id="ARBA00023277"/>
    </source>
</evidence>
<dbReference type="InterPro" id="IPR001223">
    <property type="entry name" value="Glyco_hydro18_cat"/>
</dbReference>
<gene>
    <name evidence="11" type="ORF">OIDMADRAFT_134247</name>
</gene>
<feature type="domain" description="GH18" evidence="10">
    <location>
        <begin position="14"/>
        <end position="383"/>
    </location>
</feature>
<dbReference type="Pfam" id="PF00704">
    <property type="entry name" value="Glyco_hydro_18"/>
    <property type="match status" value="1"/>
</dbReference>
<name>A0A0C3GVP9_OIDMZ</name>